<keyword evidence="2" id="KW-0472">Membrane</keyword>
<evidence type="ECO:0000313" key="6">
    <source>
        <dbReference type="EMBL" id="KAL2093144.1"/>
    </source>
</evidence>
<protein>
    <recommendedName>
        <fullName evidence="5">Cadherin prodomain domain-containing protein</fullName>
    </recommendedName>
</protein>
<dbReference type="Proteomes" id="UP001591681">
    <property type="component" value="Unassembled WGS sequence"/>
</dbReference>
<keyword evidence="2" id="KW-1003">Cell membrane</keyword>
<accession>A0ABD1K1X8</accession>
<sequence length="176" mass="18603">MAGLTMLVAGSHFGSAVSHSCGHPGSGKSRWRWQQGAGQAARFPQLLWAVFIICGAPGAATNSALTHPAAPVPGLYEGGVKPSDAELCWVLFDDCAGNEAVTFEVSNPDFLVDGDLRLVAQRDVLNSGQVLFIHGLSQHADDMAQVDVVGAPIRPSHSLRPYIMEDKQLSQSPTAV</sequence>
<dbReference type="Gene3D" id="2.60.40.60">
    <property type="entry name" value="Cadherins"/>
    <property type="match status" value="1"/>
</dbReference>
<dbReference type="GO" id="GO:0005886">
    <property type="term" value="C:plasma membrane"/>
    <property type="evidence" value="ECO:0007669"/>
    <property type="project" value="UniProtKB-SubCell"/>
</dbReference>
<evidence type="ECO:0000256" key="2">
    <source>
        <dbReference type="ARBA" id="ARBA00022475"/>
    </source>
</evidence>
<evidence type="ECO:0000256" key="1">
    <source>
        <dbReference type="ARBA" id="ARBA00004236"/>
    </source>
</evidence>
<dbReference type="InterPro" id="IPR014868">
    <property type="entry name" value="Cadherin_pro_dom"/>
</dbReference>
<comment type="caution">
    <text evidence="6">The sequence shown here is derived from an EMBL/GenBank/DDBJ whole genome shotgun (WGS) entry which is preliminary data.</text>
</comment>
<evidence type="ECO:0000313" key="7">
    <source>
        <dbReference type="Proteomes" id="UP001591681"/>
    </source>
</evidence>
<reference evidence="6 7" key="1">
    <citation type="submission" date="2024-09" db="EMBL/GenBank/DDBJ databases">
        <title>A chromosome-level genome assembly of Gray's grenadier anchovy, Coilia grayii.</title>
        <authorList>
            <person name="Fu Z."/>
        </authorList>
    </citation>
    <scope>NUCLEOTIDE SEQUENCE [LARGE SCALE GENOMIC DNA]</scope>
    <source>
        <strain evidence="6">G4</strain>
        <tissue evidence="6">Muscle</tissue>
    </source>
</reference>
<dbReference type="GO" id="GO:0007155">
    <property type="term" value="P:cell adhesion"/>
    <property type="evidence" value="ECO:0007669"/>
    <property type="project" value="UniProtKB-KW"/>
</dbReference>
<gene>
    <name evidence="6" type="ORF">ACEWY4_010456</name>
</gene>
<dbReference type="Pfam" id="PF08758">
    <property type="entry name" value="Cadherin_pro"/>
    <property type="match status" value="1"/>
</dbReference>
<comment type="subcellular location">
    <subcellularLocation>
        <location evidence="1">Cell membrane</location>
    </subcellularLocation>
</comment>
<evidence type="ECO:0000256" key="4">
    <source>
        <dbReference type="ARBA" id="ARBA00023180"/>
    </source>
</evidence>
<keyword evidence="3" id="KW-0130">Cell adhesion</keyword>
<evidence type="ECO:0000256" key="3">
    <source>
        <dbReference type="ARBA" id="ARBA00022889"/>
    </source>
</evidence>
<dbReference type="EMBL" id="JBHFQA010000009">
    <property type="protein sequence ID" value="KAL2093144.1"/>
    <property type="molecule type" value="Genomic_DNA"/>
</dbReference>
<feature type="domain" description="Cadherin prodomain" evidence="5">
    <location>
        <begin position="84"/>
        <end position="148"/>
    </location>
</feature>
<evidence type="ECO:0000259" key="5">
    <source>
        <dbReference type="Pfam" id="PF08758"/>
    </source>
</evidence>
<dbReference type="AlphaFoldDB" id="A0ABD1K1X8"/>
<keyword evidence="7" id="KW-1185">Reference proteome</keyword>
<proteinExistence type="predicted"/>
<keyword evidence="4" id="KW-0325">Glycoprotein</keyword>
<name>A0ABD1K1X8_9TELE</name>
<organism evidence="6 7">
    <name type="scientific">Coilia grayii</name>
    <name type="common">Gray's grenadier anchovy</name>
    <dbReference type="NCBI Taxonomy" id="363190"/>
    <lineage>
        <taxon>Eukaryota</taxon>
        <taxon>Metazoa</taxon>
        <taxon>Chordata</taxon>
        <taxon>Craniata</taxon>
        <taxon>Vertebrata</taxon>
        <taxon>Euteleostomi</taxon>
        <taxon>Actinopterygii</taxon>
        <taxon>Neopterygii</taxon>
        <taxon>Teleostei</taxon>
        <taxon>Clupei</taxon>
        <taxon>Clupeiformes</taxon>
        <taxon>Clupeoidei</taxon>
        <taxon>Engraulidae</taxon>
        <taxon>Coilinae</taxon>
        <taxon>Coilia</taxon>
    </lineage>
</organism>